<protein>
    <submittedName>
        <fullName evidence="3">Amino acid adenylation domain-containing protein</fullName>
    </submittedName>
</protein>
<dbReference type="SUPFAM" id="SSF56801">
    <property type="entry name" value="Acetyl-CoA synthetase-like"/>
    <property type="match status" value="1"/>
</dbReference>
<feature type="domain" description="AMP-dependent synthetase/ligase" evidence="2">
    <location>
        <begin position="15"/>
        <end position="362"/>
    </location>
</feature>
<evidence type="ECO:0000313" key="3">
    <source>
        <dbReference type="EMBL" id="MCC2168660.1"/>
    </source>
</evidence>
<accession>A0AAE3DLW0</accession>
<dbReference type="GO" id="GO:0043041">
    <property type="term" value="P:amino acid activation for nonribosomal peptide biosynthetic process"/>
    <property type="evidence" value="ECO:0007669"/>
    <property type="project" value="TreeGrafter"/>
</dbReference>
<dbReference type="PANTHER" id="PTHR45527:SF1">
    <property type="entry name" value="FATTY ACID SYNTHASE"/>
    <property type="match status" value="1"/>
</dbReference>
<dbReference type="Gene3D" id="3.30.300.30">
    <property type="match status" value="1"/>
</dbReference>
<comment type="caution">
    <text evidence="3">The sequence shown here is derived from an EMBL/GenBank/DDBJ whole genome shotgun (WGS) entry which is preliminary data.</text>
</comment>
<dbReference type="InterPro" id="IPR010071">
    <property type="entry name" value="AA_adenyl_dom"/>
</dbReference>
<gene>
    <name evidence="3" type="ORF">LKD45_13325</name>
</gene>
<feature type="transmembrane region" description="Helical" evidence="1">
    <location>
        <begin position="62"/>
        <end position="83"/>
    </location>
</feature>
<dbReference type="PROSITE" id="PS00455">
    <property type="entry name" value="AMP_BINDING"/>
    <property type="match status" value="1"/>
</dbReference>
<dbReference type="GO" id="GO:0005737">
    <property type="term" value="C:cytoplasm"/>
    <property type="evidence" value="ECO:0007669"/>
    <property type="project" value="TreeGrafter"/>
</dbReference>
<name>A0AAE3DLW0_9FIRM</name>
<dbReference type="InterPro" id="IPR020459">
    <property type="entry name" value="AMP-binding"/>
</dbReference>
<keyword evidence="1" id="KW-0812">Transmembrane</keyword>
<dbReference type="NCBIfam" id="TIGR01733">
    <property type="entry name" value="AA-adenyl-dom"/>
    <property type="match status" value="1"/>
</dbReference>
<dbReference type="InterPro" id="IPR020845">
    <property type="entry name" value="AMP-binding_CS"/>
</dbReference>
<keyword evidence="4" id="KW-1185">Reference proteome</keyword>
<dbReference type="InterPro" id="IPR042099">
    <property type="entry name" value="ANL_N_sf"/>
</dbReference>
<dbReference type="Pfam" id="PF00501">
    <property type="entry name" value="AMP-binding"/>
    <property type="match status" value="1"/>
</dbReference>
<dbReference type="GO" id="GO:0044550">
    <property type="term" value="P:secondary metabolite biosynthetic process"/>
    <property type="evidence" value="ECO:0007669"/>
    <property type="project" value="TreeGrafter"/>
</dbReference>
<dbReference type="PRINTS" id="PR00154">
    <property type="entry name" value="AMPBINDING"/>
</dbReference>
<dbReference type="GO" id="GO:0031177">
    <property type="term" value="F:phosphopantetheine binding"/>
    <property type="evidence" value="ECO:0007669"/>
    <property type="project" value="TreeGrafter"/>
</dbReference>
<dbReference type="Gene3D" id="3.40.50.12780">
    <property type="entry name" value="N-terminal domain of ligase-like"/>
    <property type="match status" value="1"/>
</dbReference>
<evidence type="ECO:0000256" key="1">
    <source>
        <dbReference type="SAM" id="Phobius"/>
    </source>
</evidence>
<reference evidence="3 4" key="1">
    <citation type="submission" date="2021-10" db="EMBL/GenBank/DDBJ databases">
        <title>Anaerobic single-cell dispensing facilitates the cultivation of human gut bacteria.</title>
        <authorList>
            <person name="Afrizal A."/>
        </authorList>
    </citation>
    <scope>NUCLEOTIDE SEQUENCE [LARGE SCALE GENOMIC DNA]</scope>
    <source>
        <strain evidence="3 4">CLA-AA-H244</strain>
    </source>
</reference>
<dbReference type="EMBL" id="JAJEQF010000042">
    <property type="protein sequence ID" value="MCC2168660.1"/>
    <property type="molecule type" value="Genomic_DNA"/>
</dbReference>
<keyword evidence="1" id="KW-1133">Transmembrane helix</keyword>
<evidence type="ECO:0000259" key="2">
    <source>
        <dbReference type="Pfam" id="PF00501"/>
    </source>
</evidence>
<dbReference type="InterPro" id="IPR000873">
    <property type="entry name" value="AMP-dep_synth/lig_dom"/>
</dbReference>
<proteinExistence type="predicted"/>
<dbReference type="PANTHER" id="PTHR45527">
    <property type="entry name" value="NONRIBOSOMAL PEPTIDE SYNTHETASE"/>
    <property type="match status" value="1"/>
</dbReference>
<dbReference type="AlphaFoldDB" id="A0AAE3DLW0"/>
<dbReference type="RefSeq" id="WP_308728822.1">
    <property type="nucleotide sequence ID" value="NZ_JAJEQF010000042.1"/>
</dbReference>
<evidence type="ECO:0000313" key="4">
    <source>
        <dbReference type="Proteomes" id="UP001199355"/>
    </source>
</evidence>
<dbReference type="Proteomes" id="UP001199355">
    <property type="component" value="Unassembled WGS sequence"/>
</dbReference>
<keyword evidence="1" id="KW-0472">Membrane</keyword>
<sequence length="512" mass="58815">MTTSVNNLLRDYKNTNGNNVLLHEENRIMTHNELENHSNQFANYLLKMGVRKNDRIVIMMRLGIDTIIAIMGIIKIGAIYVPIDRSQPNRIVEEIVSDTDPKLIICDEIYLERFEDIQSTLIVYGKNLNFFKYLQEEDIPCGVNVLSKDLVYIAYTSGTTGKPKGVMISHENVMTFVNSVTKNKFYHNKGAKSLCRTPISFDPFLTELLPSMISGGQVYIQERDVSFRKFISYISNNGVTNFGCGPSMLFLMADNLRFLEKYDLSSLKEIYIGYEKCPVSVIKKLQAVYPAVRFINGYGTTETFASSTFYEIPTLSNETDIPIGTAIEDEQLMILNEELRESKVDEIGELVIRGSSLFNGYWNNLEETKRKLIINPLFPESNELVYLTGDLAKKNDKGQIFFVGRKDQQVKINGYRVELGEVQYIIERHENIKECCIIYYDGEIICYYNTYSGVQGCESDFKDYCSQKLPKYKTPAKWIYVKNFPRNSNGKVKKNVLLYEVKYEKTNRSVGK</sequence>
<organism evidence="3 4">
    <name type="scientific">Gallintestinimicrobium propionicum</name>
    <dbReference type="NCBI Taxonomy" id="2981770"/>
    <lineage>
        <taxon>Bacteria</taxon>
        <taxon>Bacillati</taxon>
        <taxon>Bacillota</taxon>
        <taxon>Clostridia</taxon>
        <taxon>Lachnospirales</taxon>
        <taxon>Lachnospiraceae</taxon>
        <taxon>Gallintestinimicrobium</taxon>
    </lineage>
</organism>
<dbReference type="InterPro" id="IPR045851">
    <property type="entry name" value="AMP-bd_C_sf"/>
</dbReference>